<dbReference type="InterPro" id="IPR001623">
    <property type="entry name" value="DnaJ_domain"/>
</dbReference>
<reference evidence="3" key="2">
    <citation type="submission" date="2018-05" db="EMBL/GenBank/DDBJ databases">
        <title>OgluRS3 (Oryza glumaepatula Reference Sequence Version 3).</title>
        <authorList>
            <person name="Zhang J."/>
            <person name="Kudrna D."/>
            <person name="Lee S."/>
            <person name="Talag J."/>
            <person name="Welchert J."/>
            <person name="Wing R.A."/>
        </authorList>
    </citation>
    <scope>NUCLEOTIDE SEQUENCE [LARGE SCALE GENOMIC DNA]</scope>
</reference>
<dbReference type="Gramene" id="OGLUM02G33840.1">
    <property type="protein sequence ID" value="OGLUM02G33840.1"/>
    <property type="gene ID" value="OGLUM02G33840"/>
</dbReference>
<dbReference type="PROSITE" id="PS00636">
    <property type="entry name" value="DNAJ_1"/>
    <property type="match status" value="1"/>
</dbReference>
<dbReference type="EnsemblPlants" id="OGLUM02G33840.1">
    <property type="protein sequence ID" value="OGLUM02G33840.1"/>
    <property type="gene ID" value="OGLUM02G33840"/>
</dbReference>
<dbReference type="GO" id="GO:0005634">
    <property type="term" value="C:nucleus"/>
    <property type="evidence" value="ECO:0007669"/>
    <property type="project" value="TreeGrafter"/>
</dbReference>
<feature type="region of interest" description="Disordered" evidence="1">
    <location>
        <begin position="1"/>
        <end position="89"/>
    </location>
</feature>
<dbReference type="FunFam" id="1.10.287.110:FF:000052">
    <property type="entry name" value="Chaperone protein DNAj, putative"/>
    <property type="match status" value="1"/>
</dbReference>
<dbReference type="GO" id="GO:0005783">
    <property type="term" value="C:endoplasmic reticulum"/>
    <property type="evidence" value="ECO:0007669"/>
    <property type="project" value="UniProtKB-ARBA"/>
</dbReference>
<dbReference type="PRINTS" id="PR00625">
    <property type="entry name" value="JDOMAIN"/>
</dbReference>
<keyword evidence="4" id="KW-1185">Reference proteome</keyword>
<dbReference type="PROSITE" id="PS50076">
    <property type="entry name" value="DNAJ_2"/>
    <property type="match status" value="1"/>
</dbReference>
<feature type="compositionally biased region" description="Basic and acidic residues" evidence="1">
    <location>
        <begin position="1"/>
        <end position="12"/>
    </location>
</feature>
<dbReference type="CDD" id="cd06257">
    <property type="entry name" value="DnaJ"/>
    <property type="match status" value="1"/>
</dbReference>
<evidence type="ECO:0000313" key="4">
    <source>
        <dbReference type="Proteomes" id="UP000026961"/>
    </source>
</evidence>
<accession>A0A0D9YYH2</accession>
<evidence type="ECO:0000256" key="1">
    <source>
        <dbReference type="SAM" id="MobiDB-lite"/>
    </source>
</evidence>
<organism evidence="3">
    <name type="scientific">Oryza glumipatula</name>
    <dbReference type="NCBI Taxonomy" id="40148"/>
    <lineage>
        <taxon>Eukaryota</taxon>
        <taxon>Viridiplantae</taxon>
        <taxon>Streptophyta</taxon>
        <taxon>Embryophyta</taxon>
        <taxon>Tracheophyta</taxon>
        <taxon>Spermatophyta</taxon>
        <taxon>Magnoliopsida</taxon>
        <taxon>Liliopsida</taxon>
        <taxon>Poales</taxon>
        <taxon>Poaceae</taxon>
        <taxon>BOP clade</taxon>
        <taxon>Oryzoideae</taxon>
        <taxon>Oryzeae</taxon>
        <taxon>Oryzinae</taxon>
        <taxon>Oryza</taxon>
    </lineage>
</organism>
<dbReference type="Gene3D" id="1.10.287.110">
    <property type="entry name" value="DnaJ domain"/>
    <property type="match status" value="1"/>
</dbReference>
<dbReference type="PANTHER" id="PTHR45504:SF3">
    <property type="entry name" value="CHAPERONE DNAJ-DOMAIN SUPERFAMILY PROTEIN"/>
    <property type="match status" value="1"/>
</dbReference>
<dbReference type="STRING" id="40148.A0A0D9YYH2"/>
<dbReference type="PANTHER" id="PTHR45504">
    <property type="entry name" value="CHAPERONE DNAJ-DOMAIN SUPERFAMILY PROTEIN"/>
    <property type="match status" value="1"/>
</dbReference>
<proteinExistence type="predicted"/>
<dbReference type="HOGENOM" id="CLU_090805_0_0_1"/>
<sequence>MDFKAHPKHEYVVHGPGPQVQPQAKPHRACQIVVHYSTRKSPPKKSEKSTTRTFLASSKPTKSNYRQPSHGTGESPESARFSGHESGREIPGARCVEAARREGRGMWWEWEEDGEEAARPGEEVPVDFDFISLLCKPKDYYKILEVGYDASEEAIRSSYIRLALKWHPDKKQGEENATSRFQEINEAYQVLSNPAKRREYDKKGILYVQDHNVVHGHADLPLLGGNDDAEFILCFDKWKVVGRELGKISADLLVTLLLPLNFQCVKTQ</sequence>
<name>A0A0D9YYH2_9ORYZ</name>
<dbReference type="InterPro" id="IPR018253">
    <property type="entry name" value="DnaJ_domain_CS"/>
</dbReference>
<evidence type="ECO:0000313" key="3">
    <source>
        <dbReference type="EnsemblPlants" id="OGLUM02G33840.1"/>
    </source>
</evidence>
<evidence type="ECO:0000259" key="2">
    <source>
        <dbReference type="PROSITE" id="PS50076"/>
    </source>
</evidence>
<dbReference type="InterPro" id="IPR036869">
    <property type="entry name" value="J_dom_sf"/>
</dbReference>
<feature type="compositionally biased region" description="Polar residues" evidence="1">
    <location>
        <begin position="54"/>
        <end position="72"/>
    </location>
</feature>
<dbReference type="AlphaFoldDB" id="A0A0D9YYH2"/>
<dbReference type="eggNOG" id="KOG0714">
    <property type="taxonomic scope" value="Eukaryota"/>
</dbReference>
<protein>
    <recommendedName>
        <fullName evidence="2">J domain-containing protein</fullName>
    </recommendedName>
</protein>
<dbReference type="Proteomes" id="UP000026961">
    <property type="component" value="Chromosome 2"/>
</dbReference>
<dbReference type="SUPFAM" id="SSF46565">
    <property type="entry name" value="Chaperone J-domain"/>
    <property type="match status" value="1"/>
</dbReference>
<feature type="domain" description="J" evidence="2">
    <location>
        <begin position="139"/>
        <end position="204"/>
    </location>
</feature>
<dbReference type="Pfam" id="PF00226">
    <property type="entry name" value="DnaJ"/>
    <property type="match status" value="1"/>
</dbReference>
<dbReference type="SMART" id="SM00271">
    <property type="entry name" value="DnaJ"/>
    <property type="match status" value="1"/>
</dbReference>
<reference evidence="3" key="1">
    <citation type="submission" date="2015-04" db="UniProtKB">
        <authorList>
            <consortium name="EnsemblPlants"/>
        </authorList>
    </citation>
    <scope>IDENTIFICATION</scope>
</reference>